<proteinExistence type="predicted"/>
<reference evidence="1" key="2">
    <citation type="submission" date="2020-02" db="EMBL/GenBank/DDBJ databases">
        <authorList>
            <person name="Gilchrist C.L.M."/>
            <person name="Chooi Y.-H."/>
        </authorList>
    </citation>
    <scope>NUCLEOTIDE SEQUENCE</scope>
    <source>
        <strain evidence="1">MST-FP2251</strain>
    </source>
</reference>
<protein>
    <submittedName>
        <fullName evidence="1">Uncharacterized protein</fullName>
    </submittedName>
</protein>
<name>A0AAD4CQA3_ASPNN</name>
<evidence type="ECO:0000313" key="2">
    <source>
        <dbReference type="Proteomes" id="UP001194746"/>
    </source>
</evidence>
<reference evidence="1" key="1">
    <citation type="journal article" date="2019" name="Beilstein J. Org. Chem.">
        <title>Nanangenines: drimane sesquiterpenoids as the dominant metabolite cohort of a novel Australian fungus, Aspergillus nanangensis.</title>
        <authorList>
            <person name="Lacey H.J."/>
            <person name="Gilchrist C.L.M."/>
            <person name="Crombie A."/>
            <person name="Kalaitzis J.A."/>
            <person name="Vuong D."/>
            <person name="Rutledge P.J."/>
            <person name="Turner P."/>
            <person name="Pitt J.I."/>
            <person name="Lacey E."/>
            <person name="Chooi Y.H."/>
            <person name="Piggott A.M."/>
        </authorList>
    </citation>
    <scope>NUCLEOTIDE SEQUENCE</scope>
    <source>
        <strain evidence="1">MST-FP2251</strain>
    </source>
</reference>
<accession>A0AAD4CQA3</accession>
<comment type="caution">
    <text evidence="1">The sequence shown here is derived from an EMBL/GenBank/DDBJ whole genome shotgun (WGS) entry which is preliminary data.</text>
</comment>
<sequence>MYLTRQDQVESKEKALEAYRKGRFHGSARILELQGCLRISLQYHVPVLIDAADWDRRIKIHDSPNKLLPELAMAPNQPPTEPSLHAHLVRSLQEHFSNERQPPDGLIYQRLRLYEGKLGPPPDKDAAAAWWAILRHNPKSKKYRYVAAFFKHDNLPQTFNALLLIPGLWASMYLGVLHTMLALHCDEAILFYLERIRSIWINQILGGEDTLASTVNAYTVRVMESRVPKVSEQD</sequence>
<organism evidence="1 2">
    <name type="scientific">Aspergillus nanangensis</name>
    <dbReference type="NCBI Taxonomy" id="2582783"/>
    <lineage>
        <taxon>Eukaryota</taxon>
        <taxon>Fungi</taxon>
        <taxon>Dikarya</taxon>
        <taxon>Ascomycota</taxon>
        <taxon>Pezizomycotina</taxon>
        <taxon>Eurotiomycetes</taxon>
        <taxon>Eurotiomycetidae</taxon>
        <taxon>Eurotiales</taxon>
        <taxon>Aspergillaceae</taxon>
        <taxon>Aspergillus</taxon>
        <taxon>Aspergillus subgen. Circumdati</taxon>
    </lineage>
</organism>
<dbReference type="Proteomes" id="UP001194746">
    <property type="component" value="Unassembled WGS sequence"/>
</dbReference>
<keyword evidence="2" id="KW-1185">Reference proteome</keyword>
<gene>
    <name evidence="1" type="ORF">FE257_005567</name>
</gene>
<dbReference type="InterPro" id="IPR022198">
    <property type="entry name" value="DUF3723"/>
</dbReference>
<dbReference type="AlphaFoldDB" id="A0AAD4CQA3"/>
<evidence type="ECO:0000313" key="1">
    <source>
        <dbReference type="EMBL" id="KAF9890701.1"/>
    </source>
</evidence>
<dbReference type="Pfam" id="PF12520">
    <property type="entry name" value="DUF3723"/>
    <property type="match status" value="1"/>
</dbReference>
<dbReference type="EMBL" id="VCAU01000024">
    <property type="protein sequence ID" value="KAF9890701.1"/>
    <property type="molecule type" value="Genomic_DNA"/>
</dbReference>